<dbReference type="EMBL" id="CP048222">
    <property type="protein sequence ID" value="QHT70935.1"/>
    <property type="molecule type" value="Genomic_DNA"/>
</dbReference>
<dbReference type="SUPFAM" id="SSF46689">
    <property type="entry name" value="Homeodomain-like"/>
    <property type="match status" value="1"/>
</dbReference>
<dbReference type="RefSeq" id="WP_162446878.1">
    <property type="nucleotide sequence ID" value="NZ_CP048222.1"/>
</dbReference>
<protein>
    <submittedName>
        <fullName evidence="5">AraC family transcriptional regulator</fullName>
    </submittedName>
</protein>
<dbReference type="Pfam" id="PF20240">
    <property type="entry name" value="DUF6597"/>
    <property type="match status" value="1"/>
</dbReference>
<dbReference type="GO" id="GO:0003700">
    <property type="term" value="F:DNA-binding transcription factor activity"/>
    <property type="evidence" value="ECO:0007669"/>
    <property type="project" value="InterPro"/>
</dbReference>
<keyword evidence="3" id="KW-0804">Transcription</keyword>
<dbReference type="GO" id="GO:0043565">
    <property type="term" value="F:sequence-specific DNA binding"/>
    <property type="evidence" value="ECO:0007669"/>
    <property type="project" value="InterPro"/>
</dbReference>
<evidence type="ECO:0000259" key="4">
    <source>
        <dbReference type="PROSITE" id="PS01124"/>
    </source>
</evidence>
<evidence type="ECO:0000256" key="1">
    <source>
        <dbReference type="ARBA" id="ARBA00023015"/>
    </source>
</evidence>
<dbReference type="PROSITE" id="PS01124">
    <property type="entry name" value="HTH_ARAC_FAMILY_2"/>
    <property type="match status" value="1"/>
</dbReference>
<organism evidence="5 6">
    <name type="scientific">Rhodocytophaga rosea</name>
    <dbReference type="NCBI Taxonomy" id="2704465"/>
    <lineage>
        <taxon>Bacteria</taxon>
        <taxon>Pseudomonadati</taxon>
        <taxon>Bacteroidota</taxon>
        <taxon>Cytophagia</taxon>
        <taxon>Cytophagales</taxon>
        <taxon>Rhodocytophagaceae</taxon>
        <taxon>Rhodocytophaga</taxon>
    </lineage>
</organism>
<dbReference type="PANTHER" id="PTHR46796">
    <property type="entry name" value="HTH-TYPE TRANSCRIPTIONAL ACTIVATOR RHAS-RELATED"/>
    <property type="match status" value="1"/>
</dbReference>
<gene>
    <name evidence="5" type="ORF">GXP67_31955</name>
</gene>
<dbReference type="InterPro" id="IPR018060">
    <property type="entry name" value="HTH_AraC"/>
</dbReference>
<dbReference type="SMART" id="SM00342">
    <property type="entry name" value="HTH_ARAC"/>
    <property type="match status" value="1"/>
</dbReference>
<dbReference type="KEGG" id="rhoz:GXP67_31955"/>
<evidence type="ECO:0000256" key="2">
    <source>
        <dbReference type="ARBA" id="ARBA00023125"/>
    </source>
</evidence>
<keyword evidence="1" id="KW-0805">Transcription regulation</keyword>
<dbReference type="InterPro" id="IPR046532">
    <property type="entry name" value="DUF6597"/>
</dbReference>
<keyword evidence="2" id="KW-0238">DNA-binding</keyword>
<feature type="domain" description="HTH araC/xylS-type" evidence="4">
    <location>
        <begin position="172"/>
        <end position="278"/>
    </location>
</feature>
<dbReference type="InterPro" id="IPR050204">
    <property type="entry name" value="AraC_XylS_family_regulators"/>
</dbReference>
<dbReference type="InterPro" id="IPR009057">
    <property type="entry name" value="Homeodomain-like_sf"/>
</dbReference>
<dbReference type="Gene3D" id="1.10.10.60">
    <property type="entry name" value="Homeodomain-like"/>
    <property type="match status" value="1"/>
</dbReference>
<evidence type="ECO:0000313" key="6">
    <source>
        <dbReference type="Proteomes" id="UP000480178"/>
    </source>
</evidence>
<name>A0A6C0GS57_9BACT</name>
<dbReference type="Pfam" id="PF12833">
    <property type="entry name" value="HTH_18"/>
    <property type="match status" value="1"/>
</dbReference>
<keyword evidence="6" id="KW-1185">Reference proteome</keyword>
<dbReference type="PANTHER" id="PTHR46796:SF13">
    <property type="entry name" value="HTH-TYPE TRANSCRIPTIONAL ACTIVATOR RHAS"/>
    <property type="match status" value="1"/>
</dbReference>
<reference evidence="5 6" key="1">
    <citation type="submission" date="2020-01" db="EMBL/GenBank/DDBJ databases">
        <authorList>
            <person name="Kim M.K."/>
        </authorList>
    </citation>
    <scope>NUCLEOTIDE SEQUENCE [LARGE SCALE GENOMIC DNA]</scope>
    <source>
        <strain evidence="5 6">172606-1</strain>
    </source>
</reference>
<sequence>MKTVSYSPAAPLSHFIDIIWCSQAVSFDYCNLTLPMLHQELIINFSDQFLVSRADQVGFEKQPDRHIPVLKMQKDQAVLVNNEHGWISGLQTRPIYTSTAGNHFTIGVLFKPWGLQALTGINAFELQDSSVSMEAVFGKQATELIDKIYEAKTPAAIFVLFEKFLWSKLGDRHIPGILLNSLSRMKQARLVEGIVGRIADEYKISSKTFIQSFKKYIGITPGKFHHLLLLNQTLQHLIQHPSQPLTESTYDLDFYDQAHFIHFFKRYTGFTPATYIRQFRAGRVLPASPHIIEIKITE</sequence>
<dbReference type="Proteomes" id="UP000480178">
    <property type="component" value="Chromosome"/>
</dbReference>
<accession>A0A6C0GS57</accession>
<evidence type="ECO:0000313" key="5">
    <source>
        <dbReference type="EMBL" id="QHT70935.1"/>
    </source>
</evidence>
<evidence type="ECO:0000256" key="3">
    <source>
        <dbReference type="ARBA" id="ARBA00023163"/>
    </source>
</evidence>
<dbReference type="AlphaFoldDB" id="A0A6C0GS57"/>
<proteinExistence type="predicted"/>